<evidence type="ECO:0000313" key="2">
    <source>
        <dbReference type="Proteomes" id="UP001253193"/>
    </source>
</evidence>
<gene>
    <name evidence="1" type="ORF">QX249_12410</name>
</gene>
<comment type="caution">
    <text evidence="1">The sequence shown here is derived from an EMBL/GenBank/DDBJ whole genome shotgun (WGS) entry which is preliminary data.</text>
</comment>
<sequence length="145" mass="16939">MNKYIECYNKSLKNGELKDLKKTKIAKCANLIRLIISNLESPEKVSEPYATAQSFMDDLIDLESFFNRHASIFKYQFLIEESLSFEILAVSGTEKALNEIHKLALLFDKNSTPDSTIYHLRELCKPFIEYQSQTQKVWKRFDKNC</sequence>
<accession>A0AAW8Q0W3</accession>
<proteinExistence type="predicted"/>
<dbReference type="AlphaFoldDB" id="A0AAW8Q0W3"/>
<organism evidence="1 2">
    <name type="scientific">Vibrio parahaemolyticus</name>
    <dbReference type="NCBI Taxonomy" id="670"/>
    <lineage>
        <taxon>Bacteria</taxon>
        <taxon>Pseudomonadati</taxon>
        <taxon>Pseudomonadota</taxon>
        <taxon>Gammaproteobacteria</taxon>
        <taxon>Vibrionales</taxon>
        <taxon>Vibrionaceae</taxon>
        <taxon>Vibrio</taxon>
    </lineage>
</organism>
<dbReference type="RefSeq" id="WP_311020358.1">
    <property type="nucleotide sequence ID" value="NZ_JAUHGG010000003.1"/>
</dbReference>
<reference evidence="1" key="1">
    <citation type="submission" date="2023-06" db="EMBL/GenBank/DDBJ databases">
        <title>Genomic Diversity of Vibrio spp. and Metagenomic Analysis of Pathogens in Florida Gulf Coastal Waters Following Hurricane Ian.</title>
        <authorList>
            <person name="Brumfield K.D."/>
        </authorList>
    </citation>
    <scope>NUCLEOTIDE SEQUENCE</scope>
    <source>
        <strain evidence="1">WBS2B-138</strain>
    </source>
</reference>
<dbReference type="Proteomes" id="UP001253193">
    <property type="component" value="Unassembled WGS sequence"/>
</dbReference>
<name>A0AAW8Q0W3_VIBPH</name>
<dbReference type="EMBL" id="JAUHGG010000003">
    <property type="protein sequence ID" value="MDS1821466.1"/>
    <property type="molecule type" value="Genomic_DNA"/>
</dbReference>
<evidence type="ECO:0000313" key="1">
    <source>
        <dbReference type="EMBL" id="MDS1821466.1"/>
    </source>
</evidence>
<protein>
    <submittedName>
        <fullName evidence="1">Uncharacterized protein</fullName>
    </submittedName>
</protein>